<keyword evidence="4" id="KW-0175">Coiled coil</keyword>
<protein>
    <submittedName>
        <fullName evidence="5">Vacuolar-type H+-ATPase subunit E</fullName>
    </submittedName>
</protein>
<keyword evidence="3" id="KW-0406">Ion transport</keyword>
<evidence type="ECO:0000256" key="3">
    <source>
        <dbReference type="ARBA" id="ARBA00023065"/>
    </source>
</evidence>
<dbReference type="GO" id="GO:0046961">
    <property type="term" value="F:proton-transporting ATPase activity, rotational mechanism"/>
    <property type="evidence" value="ECO:0007669"/>
    <property type="project" value="InterPro"/>
</dbReference>
<reference evidence="5 6" key="1">
    <citation type="submission" date="2011-10" db="EMBL/GenBank/DDBJ databases">
        <title>The Noncontiguous Finished genome of Thermanaerovibrio velox DSM 12556.</title>
        <authorList>
            <consortium name="US DOE Joint Genome Institute (JGI-PGF)"/>
            <person name="Lucas S."/>
            <person name="Copeland A."/>
            <person name="Lapidus A."/>
            <person name="Glavina del Rio T."/>
            <person name="Dalin E."/>
            <person name="Tice H."/>
            <person name="Bruce D."/>
            <person name="Goodwin L."/>
            <person name="Pitluck S."/>
            <person name="Peters L."/>
            <person name="Mikhailova N."/>
            <person name="Teshima H."/>
            <person name="Kyrpides N."/>
            <person name="Mavromatis K."/>
            <person name="Ivanova N."/>
            <person name="Markowitz V."/>
            <person name="Cheng J.-F."/>
            <person name="Hugenholtz P."/>
            <person name="Woyke T."/>
            <person name="Wu D."/>
            <person name="Spring S."/>
            <person name="Brambilla E.-M."/>
            <person name="Klenk H.-P."/>
            <person name="Eisen J.A."/>
        </authorList>
    </citation>
    <scope>NUCLEOTIDE SEQUENCE [LARGE SCALE GENOMIC DNA]</scope>
    <source>
        <strain evidence="5 6">DSM 12556</strain>
    </source>
</reference>
<feature type="coiled-coil region" evidence="4">
    <location>
        <begin position="8"/>
        <end position="53"/>
    </location>
</feature>
<accession>H0URP5</accession>
<dbReference type="Pfam" id="PF01991">
    <property type="entry name" value="vATP-synt_E"/>
    <property type="match status" value="1"/>
</dbReference>
<dbReference type="SUPFAM" id="SSF160527">
    <property type="entry name" value="V-type ATPase subunit E-like"/>
    <property type="match status" value="1"/>
</dbReference>
<dbReference type="EMBL" id="CM001377">
    <property type="protein sequence ID" value="EHM09984.1"/>
    <property type="molecule type" value="Genomic_DNA"/>
</dbReference>
<dbReference type="Gene3D" id="3.30.2320.30">
    <property type="entry name" value="ATP synthase, E subunit, C-terminal"/>
    <property type="match status" value="1"/>
</dbReference>
<comment type="similarity">
    <text evidence="1">Belongs to the V-ATPase E subunit family.</text>
</comment>
<sequence>MALADIKAKIEADAKEQAEAILRRAREQAEEIRREAQREAEEIKRSFDEKFAKEAPEISKRREAVARLDVEKEMLNAKRRLIAMVFDEAFKAMSSMDKTKKEALVEKLLLSAVEDGDETVVVGPSEDLINEQWLEEFNSKHQKSLKLSPQRDPSVKGGFLLERGRVVTNCTWDMLLKVFQEDRESEVVRQLFADR</sequence>
<dbReference type="Gene3D" id="1.20.5.620">
    <property type="entry name" value="F1F0 ATP synthase subunit B, membrane domain"/>
    <property type="match status" value="1"/>
</dbReference>
<dbReference type="GO" id="GO:0033178">
    <property type="term" value="C:proton-transporting two-sector ATPase complex, catalytic domain"/>
    <property type="evidence" value="ECO:0007669"/>
    <property type="project" value="InterPro"/>
</dbReference>
<proteinExistence type="inferred from homology"/>
<dbReference type="InterPro" id="IPR002842">
    <property type="entry name" value="ATPase_V1_Esu"/>
</dbReference>
<keyword evidence="2" id="KW-0813">Transport</keyword>
<evidence type="ECO:0000313" key="5">
    <source>
        <dbReference type="EMBL" id="EHM09984.1"/>
    </source>
</evidence>
<name>H0URP5_9BACT</name>
<evidence type="ECO:0000313" key="6">
    <source>
        <dbReference type="Proteomes" id="UP000005730"/>
    </source>
</evidence>
<dbReference type="eggNOG" id="COG1390">
    <property type="taxonomic scope" value="Bacteria"/>
</dbReference>
<dbReference type="AlphaFoldDB" id="H0URP5"/>
<evidence type="ECO:0000256" key="4">
    <source>
        <dbReference type="SAM" id="Coils"/>
    </source>
</evidence>
<dbReference type="InterPro" id="IPR038495">
    <property type="entry name" value="ATPase_E_C"/>
</dbReference>
<dbReference type="Proteomes" id="UP000005730">
    <property type="component" value="Chromosome"/>
</dbReference>
<dbReference type="HOGENOM" id="CLU_105846_0_0_0"/>
<keyword evidence="6" id="KW-1185">Reference proteome</keyword>
<evidence type="ECO:0000256" key="2">
    <source>
        <dbReference type="ARBA" id="ARBA00022448"/>
    </source>
</evidence>
<gene>
    <name evidence="5" type="ORF">TheveDRAFT_0846</name>
</gene>
<dbReference type="RefSeq" id="WP_006583478.1">
    <property type="nucleotide sequence ID" value="NZ_CM001377.1"/>
</dbReference>
<dbReference type="STRING" id="926567.TheveDRAFT_0846"/>
<dbReference type="OrthoDB" id="4004at2"/>
<organism evidence="5 6">
    <name type="scientific">Thermanaerovibrio velox DSM 12556</name>
    <dbReference type="NCBI Taxonomy" id="926567"/>
    <lineage>
        <taxon>Bacteria</taxon>
        <taxon>Thermotogati</taxon>
        <taxon>Synergistota</taxon>
        <taxon>Synergistia</taxon>
        <taxon>Synergistales</taxon>
        <taxon>Synergistaceae</taxon>
        <taxon>Thermanaerovibrio</taxon>
    </lineage>
</organism>
<evidence type="ECO:0000256" key="1">
    <source>
        <dbReference type="ARBA" id="ARBA00005901"/>
    </source>
</evidence>